<dbReference type="AlphaFoldDB" id="A0A8J5NCK2"/>
<proteinExistence type="predicted"/>
<organism evidence="2 3">
    <name type="scientific">Homarus americanus</name>
    <name type="common">American lobster</name>
    <dbReference type="NCBI Taxonomy" id="6706"/>
    <lineage>
        <taxon>Eukaryota</taxon>
        <taxon>Metazoa</taxon>
        <taxon>Ecdysozoa</taxon>
        <taxon>Arthropoda</taxon>
        <taxon>Crustacea</taxon>
        <taxon>Multicrustacea</taxon>
        <taxon>Malacostraca</taxon>
        <taxon>Eumalacostraca</taxon>
        <taxon>Eucarida</taxon>
        <taxon>Decapoda</taxon>
        <taxon>Pleocyemata</taxon>
        <taxon>Astacidea</taxon>
        <taxon>Nephropoidea</taxon>
        <taxon>Nephropidae</taxon>
        <taxon>Homarus</taxon>
    </lineage>
</organism>
<dbReference type="EMBL" id="JAHLQT010002534">
    <property type="protein sequence ID" value="KAG7176936.1"/>
    <property type="molecule type" value="Genomic_DNA"/>
</dbReference>
<comment type="caution">
    <text evidence="2">The sequence shown here is derived from an EMBL/GenBank/DDBJ whole genome shotgun (WGS) entry which is preliminary data.</text>
</comment>
<protein>
    <submittedName>
        <fullName evidence="2">Uncharacterized protein</fullName>
    </submittedName>
</protein>
<feature type="compositionally biased region" description="Basic and acidic residues" evidence="1">
    <location>
        <begin position="156"/>
        <end position="168"/>
    </location>
</feature>
<name>A0A8J5NCK2_HOMAM</name>
<gene>
    <name evidence="2" type="ORF">Hamer_G000144</name>
</gene>
<accession>A0A8J5NCK2</accession>
<feature type="compositionally biased region" description="Polar residues" evidence="1">
    <location>
        <begin position="137"/>
        <end position="146"/>
    </location>
</feature>
<evidence type="ECO:0000256" key="1">
    <source>
        <dbReference type="SAM" id="MobiDB-lite"/>
    </source>
</evidence>
<dbReference type="Proteomes" id="UP000747542">
    <property type="component" value="Unassembled WGS sequence"/>
</dbReference>
<keyword evidence="3" id="KW-1185">Reference proteome</keyword>
<feature type="region of interest" description="Disordered" evidence="1">
    <location>
        <begin position="136"/>
        <end position="189"/>
    </location>
</feature>
<reference evidence="2" key="1">
    <citation type="journal article" date="2021" name="Sci. Adv.">
        <title>The American lobster genome reveals insights on longevity, neural, and immune adaptations.</title>
        <authorList>
            <person name="Polinski J.M."/>
            <person name="Zimin A.V."/>
            <person name="Clark K.F."/>
            <person name="Kohn A.B."/>
            <person name="Sadowski N."/>
            <person name="Timp W."/>
            <person name="Ptitsyn A."/>
            <person name="Khanna P."/>
            <person name="Romanova D.Y."/>
            <person name="Williams P."/>
            <person name="Greenwood S.J."/>
            <person name="Moroz L.L."/>
            <person name="Walt D.R."/>
            <person name="Bodnar A.G."/>
        </authorList>
    </citation>
    <scope>NUCLEOTIDE SEQUENCE</scope>
    <source>
        <strain evidence="2">GMGI-L3</strain>
    </source>
</reference>
<evidence type="ECO:0000313" key="3">
    <source>
        <dbReference type="Proteomes" id="UP000747542"/>
    </source>
</evidence>
<sequence>MVEDQAHQSTLLDYYHVTAESAAQIQSYKSCDPFQHLYKYKEMANQYIPKTSIVQQRENISEAMGTLQKDCQPSPRSADPVDQGYETLFDKRYKSNHFHGPGGWIADFSAGKQALMSWNQEDIEDVLASHTEELTNEDLQQLTENSPVVDEDNGEEPQRTQAPERKAEAFNMMQQGLKPGHTSDDLLMQ</sequence>
<evidence type="ECO:0000313" key="2">
    <source>
        <dbReference type="EMBL" id="KAG7176936.1"/>
    </source>
</evidence>